<dbReference type="AlphaFoldDB" id="A0A5Q0CF28"/>
<dbReference type="InterPro" id="IPR011990">
    <property type="entry name" value="TPR-like_helical_dom_sf"/>
</dbReference>
<sequence>MSSICTPEEVCAFWFEKCDRKDWFEGAAELDSEIKRQFRDTHLALASGESSVWRETPQNRLAMTVVLDQFPRNIYRGTALAFATDGLALAEAELALQSGDDKRVPEEFRVFFYLPFEHAEDIAQQDRSVALFAELGDPEFLDYARRHREVIASYGRFPHRNRVLGRQSTEAELRYLAQPGAGF</sequence>
<proteinExistence type="predicted"/>
<reference evidence="1 2" key="1">
    <citation type="submission" date="2019-08" db="EMBL/GenBank/DDBJ databases">
        <title>Prosopis cineraria nodule microbiome.</title>
        <authorList>
            <person name="Ali R."/>
            <person name="Chaluvadi S.R."/>
            <person name="Wang X."/>
        </authorList>
    </citation>
    <scope>NUCLEOTIDE SEQUENCE [LARGE SCALE GENOMIC DNA]</scope>
    <source>
        <strain evidence="1 2">BG7</strain>
        <plasmid evidence="1 2">unnamed</plasmid>
    </source>
</reference>
<dbReference type="Proteomes" id="UP000326881">
    <property type="component" value="Plasmid unnamed"/>
</dbReference>
<dbReference type="EMBL" id="CP043499">
    <property type="protein sequence ID" value="QFY63094.1"/>
    <property type="molecule type" value="Genomic_DNA"/>
</dbReference>
<dbReference type="SUPFAM" id="SSF48452">
    <property type="entry name" value="TPR-like"/>
    <property type="match status" value="1"/>
</dbReference>
<dbReference type="Gene3D" id="1.20.58.320">
    <property type="entry name" value="TPR-like"/>
    <property type="match status" value="1"/>
</dbReference>
<dbReference type="RefSeq" id="WP_153273068.1">
    <property type="nucleotide sequence ID" value="NZ_CP043499.1"/>
</dbReference>
<keyword evidence="1" id="KW-0614">Plasmid</keyword>
<accession>A0A5Q0CF28</accession>
<dbReference type="OrthoDB" id="7593450at2"/>
<geneLocation type="plasmid" evidence="1 2">
    <name>unnamed</name>
</geneLocation>
<dbReference type="InterPro" id="IPR010323">
    <property type="entry name" value="DUF924"/>
</dbReference>
<protein>
    <submittedName>
        <fullName evidence="1">DUF924 domain-containing protein</fullName>
    </submittedName>
</protein>
<gene>
    <name evidence="1" type="ORF">FZ934_22560</name>
</gene>
<name>A0A5Q0CF28_9HYPH</name>
<keyword evidence="2" id="KW-1185">Reference proteome</keyword>
<organism evidence="1 2">
    <name type="scientific">Rhizobium grahamii</name>
    <dbReference type="NCBI Taxonomy" id="1120045"/>
    <lineage>
        <taxon>Bacteria</taxon>
        <taxon>Pseudomonadati</taxon>
        <taxon>Pseudomonadota</taxon>
        <taxon>Alphaproteobacteria</taxon>
        <taxon>Hyphomicrobiales</taxon>
        <taxon>Rhizobiaceae</taxon>
        <taxon>Rhizobium/Agrobacterium group</taxon>
        <taxon>Rhizobium</taxon>
    </lineage>
</organism>
<evidence type="ECO:0000313" key="1">
    <source>
        <dbReference type="EMBL" id="QFY63094.1"/>
    </source>
</evidence>
<dbReference type="KEGG" id="rgr:FZ934_22560"/>
<evidence type="ECO:0000313" key="2">
    <source>
        <dbReference type="Proteomes" id="UP000326881"/>
    </source>
</evidence>
<dbReference type="Pfam" id="PF06041">
    <property type="entry name" value="DUF924"/>
    <property type="match status" value="1"/>
</dbReference>
<dbReference type="Gene3D" id="1.25.40.10">
    <property type="entry name" value="Tetratricopeptide repeat domain"/>
    <property type="match status" value="1"/>
</dbReference>